<comment type="caution">
    <text evidence="2">The sequence shown here is derived from an EMBL/GenBank/DDBJ whole genome shotgun (WGS) entry which is preliminary data.</text>
</comment>
<dbReference type="RefSeq" id="WP_036159009.1">
    <property type="nucleotide sequence ID" value="NZ_AVCX01000001.1"/>
</dbReference>
<evidence type="ECO:0000256" key="1">
    <source>
        <dbReference type="SAM" id="Phobius"/>
    </source>
</evidence>
<gene>
    <name evidence="2" type="ORF">CD32_21785</name>
</gene>
<sequence length="62" mass="7138">MDAAAGGLALIFTLLFMAFYLGMIIFVIWFMITIVKNLKIQTKILENIEYKLDAQSTQKTYE</sequence>
<protein>
    <submittedName>
        <fullName evidence="2">Uncharacterized protein</fullName>
    </submittedName>
</protein>
<proteinExistence type="predicted"/>
<evidence type="ECO:0000313" key="2">
    <source>
        <dbReference type="EMBL" id="KGR81937.1"/>
    </source>
</evidence>
<name>A0A0A3J4F2_9BACI</name>
<keyword evidence="3" id="KW-1185">Reference proteome</keyword>
<dbReference type="Proteomes" id="UP000030437">
    <property type="component" value="Unassembled WGS sequence"/>
</dbReference>
<dbReference type="AlphaFoldDB" id="A0A0A3J4F2"/>
<accession>A0A0A3J4F2</accession>
<keyword evidence="1" id="KW-0472">Membrane</keyword>
<dbReference type="EMBL" id="JPVP01000060">
    <property type="protein sequence ID" value="KGR81937.1"/>
    <property type="molecule type" value="Genomic_DNA"/>
</dbReference>
<evidence type="ECO:0000313" key="3">
    <source>
        <dbReference type="Proteomes" id="UP000030437"/>
    </source>
</evidence>
<keyword evidence="1" id="KW-1133">Transmembrane helix</keyword>
<organism evidence="2 3">
    <name type="scientific">Lysinibacillus odysseyi 34hs-1 = NBRC 100172</name>
    <dbReference type="NCBI Taxonomy" id="1220589"/>
    <lineage>
        <taxon>Bacteria</taxon>
        <taxon>Bacillati</taxon>
        <taxon>Bacillota</taxon>
        <taxon>Bacilli</taxon>
        <taxon>Bacillales</taxon>
        <taxon>Bacillaceae</taxon>
        <taxon>Lysinibacillus</taxon>
    </lineage>
</organism>
<dbReference type="STRING" id="1220589.CD32_21785"/>
<keyword evidence="1" id="KW-0812">Transmembrane</keyword>
<reference evidence="2 3" key="1">
    <citation type="submission" date="2014-02" db="EMBL/GenBank/DDBJ databases">
        <title>Draft genome sequence of Lysinibacillus odysseyi NBRC 100172.</title>
        <authorList>
            <person name="Zhang F."/>
            <person name="Wang G."/>
            <person name="Zhang L."/>
        </authorList>
    </citation>
    <scope>NUCLEOTIDE SEQUENCE [LARGE SCALE GENOMIC DNA]</scope>
    <source>
        <strain evidence="2 3">NBRC 100172</strain>
    </source>
</reference>
<feature type="transmembrane region" description="Helical" evidence="1">
    <location>
        <begin position="6"/>
        <end position="35"/>
    </location>
</feature>